<evidence type="ECO:0000256" key="1">
    <source>
        <dbReference type="SAM" id="MobiDB-lite"/>
    </source>
</evidence>
<organism evidence="2 3">
    <name type="scientific">Streptomyces thermolineatus</name>
    <dbReference type="NCBI Taxonomy" id="44033"/>
    <lineage>
        <taxon>Bacteria</taxon>
        <taxon>Bacillati</taxon>
        <taxon>Actinomycetota</taxon>
        <taxon>Actinomycetes</taxon>
        <taxon>Kitasatosporales</taxon>
        <taxon>Streptomycetaceae</taxon>
        <taxon>Streptomyces</taxon>
    </lineage>
</organism>
<protein>
    <recommendedName>
        <fullName evidence="4">Lipoprotein</fullName>
    </recommendedName>
</protein>
<dbReference type="Proteomes" id="UP001501358">
    <property type="component" value="Unassembled WGS sequence"/>
</dbReference>
<dbReference type="RefSeq" id="WP_344386037.1">
    <property type="nucleotide sequence ID" value="NZ_BAAATA010000051.1"/>
</dbReference>
<keyword evidence="3" id="KW-1185">Reference proteome</keyword>
<evidence type="ECO:0000313" key="3">
    <source>
        <dbReference type="Proteomes" id="UP001501358"/>
    </source>
</evidence>
<comment type="caution">
    <text evidence="2">The sequence shown here is derived from an EMBL/GenBank/DDBJ whole genome shotgun (WGS) entry which is preliminary data.</text>
</comment>
<gene>
    <name evidence="2" type="ORF">GCM10010406_53250</name>
</gene>
<proteinExistence type="predicted"/>
<accession>A0ABN3MWC4</accession>
<name>A0ABN3MWC4_9ACTN</name>
<evidence type="ECO:0000313" key="2">
    <source>
        <dbReference type="EMBL" id="GAA2510210.1"/>
    </source>
</evidence>
<feature type="region of interest" description="Disordered" evidence="1">
    <location>
        <begin position="81"/>
        <end position="146"/>
    </location>
</feature>
<feature type="compositionally biased region" description="Low complexity" evidence="1">
    <location>
        <begin position="81"/>
        <end position="93"/>
    </location>
</feature>
<evidence type="ECO:0008006" key="4">
    <source>
        <dbReference type="Google" id="ProtNLM"/>
    </source>
</evidence>
<dbReference type="EMBL" id="BAAATA010000051">
    <property type="protein sequence ID" value="GAA2510210.1"/>
    <property type="molecule type" value="Genomic_DNA"/>
</dbReference>
<dbReference type="PROSITE" id="PS51257">
    <property type="entry name" value="PROKAR_LIPOPROTEIN"/>
    <property type="match status" value="1"/>
</dbReference>
<reference evidence="2 3" key="1">
    <citation type="journal article" date="2019" name="Int. J. Syst. Evol. Microbiol.">
        <title>The Global Catalogue of Microorganisms (GCM) 10K type strain sequencing project: providing services to taxonomists for standard genome sequencing and annotation.</title>
        <authorList>
            <consortium name="The Broad Institute Genomics Platform"/>
            <consortium name="The Broad Institute Genome Sequencing Center for Infectious Disease"/>
            <person name="Wu L."/>
            <person name="Ma J."/>
        </authorList>
    </citation>
    <scope>NUCLEOTIDE SEQUENCE [LARGE SCALE GENOMIC DNA]</scope>
    <source>
        <strain evidence="2 3">JCM 6307</strain>
    </source>
</reference>
<sequence length="156" mass="15626">MARSRTARALPAPAARGLLVQTLVLALLALAAFACVRLHPGGGNPTGSEAALRASVPAAVSLQDLTRTAVEASTEIPAAEGVGTEGAGTRTGANCSKKPGATEGPSTSRWAGSDTAHLAAAEPCPSRPAPVRHHVTGHIGPAPPAPDLTRLSVLRI</sequence>